<name>A0AAE0EBX2_9ROSI</name>
<comment type="caution">
    <text evidence="2">The sequence shown here is derived from an EMBL/GenBank/DDBJ whole genome shotgun (WGS) entry which is preliminary data.</text>
</comment>
<dbReference type="AlphaFoldDB" id="A0AAE0EBX2"/>
<organism evidence="2 3">
    <name type="scientific">Dipteronia sinensis</name>
    <dbReference type="NCBI Taxonomy" id="43782"/>
    <lineage>
        <taxon>Eukaryota</taxon>
        <taxon>Viridiplantae</taxon>
        <taxon>Streptophyta</taxon>
        <taxon>Embryophyta</taxon>
        <taxon>Tracheophyta</taxon>
        <taxon>Spermatophyta</taxon>
        <taxon>Magnoliopsida</taxon>
        <taxon>eudicotyledons</taxon>
        <taxon>Gunneridae</taxon>
        <taxon>Pentapetalae</taxon>
        <taxon>rosids</taxon>
        <taxon>malvids</taxon>
        <taxon>Sapindales</taxon>
        <taxon>Sapindaceae</taxon>
        <taxon>Hippocastanoideae</taxon>
        <taxon>Acereae</taxon>
        <taxon>Dipteronia</taxon>
    </lineage>
</organism>
<reference evidence="2" key="1">
    <citation type="journal article" date="2023" name="Plant J.">
        <title>Genome sequences and population genomics provide insights into the demographic history, inbreeding, and mutation load of two 'living fossil' tree species of Dipteronia.</title>
        <authorList>
            <person name="Feng Y."/>
            <person name="Comes H.P."/>
            <person name="Chen J."/>
            <person name="Zhu S."/>
            <person name="Lu R."/>
            <person name="Zhang X."/>
            <person name="Li P."/>
            <person name="Qiu J."/>
            <person name="Olsen K.M."/>
            <person name="Qiu Y."/>
        </authorList>
    </citation>
    <scope>NUCLEOTIDE SEQUENCE</scope>
    <source>
        <strain evidence="2">NBL</strain>
    </source>
</reference>
<keyword evidence="3" id="KW-1185">Reference proteome</keyword>
<proteinExistence type="predicted"/>
<feature type="region of interest" description="Disordered" evidence="1">
    <location>
        <begin position="71"/>
        <end position="107"/>
    </location>
</feature>
<evidence type="ECO:0000256" key="1">
    <source>
        <dbReference type="SAM" id="MobiDB-lite"/>
    </source>
</evidence>
<gene>
    <name evidence="2" type="ORF">Dsin_009227</name>
</gene>
<evidence type="ECO:0000313" key="2">
    <source>
        <dbReference type="EMBL" id="KAK3222202.1"/>
    </source>
</evidence>
<dbReference type="EMBL" id="JANJYJ010000003">
    <property type="protein sequence ID" value="KAK3222202.1"/>
    <property type="molecule type" value="Genomic_DNA"/>
</dbReference>
<accession>A0AAE0EBX2</accession>
<sequence length="107" mass="11727">MGLVMEMHEDQSRQFDGAATDTCGGCVGAGMVMHDEHVKKNQSVSKTVHVEPLHGLKQKDRATIAGKLHWEHGGDVLSGGDDREGDPHSRFGLSTEENEREFDEKGL</sequence>
<dbReference type="Proteomes" id="UP001281410">
    <property type="component" value="Unassembled WGS sequence"/>
</dbReference>
<evidence type="ECO:0000313" key="3">
    <source>
        <dbReference type="Proteomes" id="UP001281410"/>
    </source>
</evidence>
<feature type="compositionally biased region" description="Basic and acidic residues" evidence="1">
    <location>
        <begin position="71"/>
        <end position="89"/>
    </location>
</feature>
<protein>
    <submittedName>
        <fullName evidence="2">Uncharacterized protein</fullName>
    </submittedName>
</protein>